<name>A0A7R8WPW8_9CRUS</name>
<accession>A0A7R8WPW8</accession>
<protein>
    <submittedName>
        <fullName evidence="1">Uncharacterized protein</fullName>
    </submittedName>
</protein>
<dbReference type="AlphaFoldDB" id="A0A7R8WPW8"/>
<reference evidence="1" key="1">
    <citation type="submission" date="2020-11" db="EMBL/GenBank/DDBJ databases">
        <authorList>
            <person name="Tran Van P."/>
        </authorList>
    </citation>
    <scope>NUCLEOTIDE SEQUENCE</scope>
</reference>
<proteinExistence type="predicted"/>
<gene>
    <name evidence="1" type="ORF">CTOB1V02_LOCUS12410</name>
</gene>
<evidence type="ECO:0000313" key="1">
    <source>
        <dbReference type="EMBL" id="CAD7234594.1"/>
    </source>
</evidence>
<organism evidence="1">
    <name type="scientific">Cyprideis torosa</name>
    <dbReference type="NCBI Taxonomy" id="163714"/>
    <lineage>
        <taxon>Eukaryota</taxon>
        <taxon>Metazoa</taxon>
        <taxon>Ecdysozoa</taxon>
        <taxon>Arthropoda</taxon>
        <taxon>Crustacea</taxon>
        <taxon>Oligostraca</taxon>
        <taxon>Ostracoda</taxon>
        <taxon>Podocopa</taxon>
        <taxon>Podocopida</taxon>
        <taxon>Cytherocopina</taxon>
        <taxon>Cytheroidea</taxon>
        <taxon>Cytherideidae</taxon>
        <taxon>Cyprideis</taxon>
    </lineage>
</organism>
<sequence>MELSPHSSRFPLRSVGWSSHPIHPVFPSEVSDGALTPFIPSHRPSQVVPQLDVGFAANLLAVDADVWDPTPMDWSIALCKTLYDSTLVQIALAIGDRDVVRGSLSVLTKQHPLSLRVMREQLRIGGCFQELILLEDALRDQKGVKSALLEAEFFHVVVRNDDSEAETWAESAWRLSQWDDPGAAFRADGFHENVWLCLREAAARKPMTWEVEDALRRLKTIVRGDQPNCCPEAWNARAMAEIMGQLMVVSELSWIRDLKQSTASAKTRIKAEMDEAEAERSLDILSFRDARTAISARCVGVRAACGPGPEYVSTVLQKASMARLSGRVDLAKHEVLALRSQGFMQTTSLQQLILEE</sequence>
<dbReference type="EMBL" id="OB669172">
    <property type="protein sequence ID" value="CAD7234594.1"/>
    <property type="molecule type" value="Genomic_DNA"/>
</dbReference>
<feature type="non-terminal residue" evidence="1">
    <location>
        <position position="1"/>
    </location>
</feature>